<dbReference type="NCBIfam" id="TIGR02174">
    <property type="entry name" value="CXXU_selWTH"/>
    <property type="match status" value="1"/>
</dbReference>
<dbReference type="Gene3D" id="3.40.30.10">
    <property type="entry name" value="Glutaredoxin"/>
    <property type="match status" value="1"/>
</dbReference>
<protein>
    <submittedName>
        <fullName evidence="3">Selenoprotein T</fullName>
    </submittedName>
</protein>
<dbReference type="AlphaFoldDB" id="A0A9N8EF25"/>
<reference evidence="3" key="1">
    <citation type="submission" date="2020-06" db="EMBL/GenBank/DDBJ databases">
        <authorList>
            <consortium name="Plant Systems Biology data submission"/>
        </authorList>
    </citation>
    <scope>NUCLEOTIDE SEQUENCE</scope>
    <source>
        <strain evidence="3">D6</strain>
    </source>
</reference>
<proteinExistence type="predicted"/>
<dbReference type="GO" id="GO:0005789">
    <property type="term" value="C:endoplasmic reticulum membrane"/>
    <property type="evidence" value="ECO:0007669"/>
    <property type="project" value="TreeGrafter"/>
</dbReference>
<accession>A0A9N8EF25</accession>
<comment type="caution">
    <text evidence="3">The sequence shown here is derived from an EMBL/GenBank/DDBJ whole genome shotgun (WGS) entry which is preliminary data.</text>
</comment>
<gene>
    <name evidence="3" type="ORF">SEMRO_906_G218650.1</name>
</gene>
<evidence type="ECO:0000313" key="4">
    <source>
        <dbReference type="Proteomes" id="UP001153069"/>
    </source>
</evidence>
<dbReference type="InterPro" id="IPR019389">
    <property type="entry name" value="Selenoprotein_T"/>
</dbReference>
<sequence>MCKLQLPIPVAAATATAARWLIRSTFCTVLDEVTAMAWMIFGGQQLFRFIGYNDPPAIYFTLQEYGTQIAVALFFLLPQLVGQFATSGAFEVVLDGERVIWSKLQEGRFPNADELTNPLVKLGLTQTS</sequence>
<organism evidence="3 4">
    <name type="scientific">Seminavis robusta</name>
    <dbReference type="NCBI Taxonomy" id="568900"/>
    <lineage>
        <taxon>Eukaryota</taxon>
        <taxon>Sar</taxon>
        <taxon>Stramenopiles</taxon>
        <taxon>Ochrophyta</taxon>
        <taxon>Bacillariophyta</taxon>
        <taxon>Bacillariophyceae</taxon>
        <taxon>Bacillariophycidae</taxon>
        <taxon>Naviculales</taxon>
        <taxon>Naviculaceae</taxon>
        <taxon>Seminavis</taxon>
    </lineage>
</organism>
<keyword evidence="4" id="KW-1185">Reference proteome</keyword>
<keyword evidence="1" id="KW-0732">Signal</keyword>
<keyword evidence="2" id="KW-0676">Redox-active center</keyword>
<evidence type="ECO:0000256" key="1">
    <source>
        <dbReference type="ARBA" id="ARBA00022729"/>
    </source>
</evidence>
<dbReference type="PANTHER" id="PTHR13544">
    <property type="entry name" value="SELENOPROTEIN T"/>
    <property type="match status" value="1"/>
</dbReference>
<dbReference type="Pfam" id="PF10262">
    <property type="entry name" value="Rdx"/>
    <property type="match status" value="1"/>
</dbReference>
<dbReference type="Proteomes" id="UP001153069">
    <property type="component" value="Unassembled WGS sequence"/>
</dbReference>
<dbReference type="PANTHER" id="PTHR13544:SF0">
    <property type="entry name" value="THIOREDOXIN REDUCTASE-LIKE SELENOPROTEIN T"/>
    <property type="match status" value="1"/>
</dbReference>
<dbReference type="GO" id="GO:0045454">
    <property type="term" value="P:cell redox homeostasis"/>
    <property type="evidence" value="ECO:0007669"/>
    <property type="project" value="TreeGrafter"/>
</dbReference>
<evidence type="ECO:0000313" key="3">
    <source>
        <dbReference type="EMBL" id="CAB9518101.1"/>
    </source>
</evidence>
<dbReference type="SUPFAM" id="SSF52833">
    <property type="entry name" value="Thioredoxin-like"/>
    <property type="match status" value="1"/>
</dbReference>
<dbReference type="EMBL" id="CAICTM010000904">
    <property type="protein sequence ID" value="CAB9518101.1"/>
    <property type="molecule type" value="Genomic_DNA"/>
</dbReference>
<dbReference type="InterPro" id="IPR036249">
    <property type="entry name" value="Thioredoxin-like_sf"/>
</dbReference>
<evidence type="ECO:0000256" key="2">
    <source>
        <dbReference type="ARBA" id="ARBA00023284"/>
    </source>
</evidence>
<name>A0A9N8EF25_9STRA</name>
<dbReference type="OrthoDB" id="60822at2759"/>
<dbReference type="InterPro" id="IPR011893">
    <property type="entry name" value="Selenoprotein_Rdx-typ"/>
</dbReference>
<dbReference type="GO" id="GO:0004791">
    <property type="term" value="F:thioredoxin-disulfide reductase (NADPH) activity"/>
    <property type="evidence" value="ECO:0007669"/>
    <property type="project" value="TreeGrafter"/>
</dbReference>